<comment type="caution">
    <text evidence="2">The sequence shown here is derived from an EMBL/GenBank/DDBJ whole genome shotgun (WGS) entry which is preliminary data.</text>
</comment>
<name>A0A5M5M3P2_BACOV</name>
<feature type="chain" id="PRO_5030133323" evidence="1">
    <location>
        <begin position="18"/>
        <end position="134"/>
    </location>
</feature>
<evidence type="ECO:0000313" key="2">
    <source>
        <dbReference type="EMBL" id="KAA4535462.1"/>
    </source>
</evidence>
<protein>
    <submittedName>
        <fullName evidence="2">DUF4878 domain-containing protein</fullName>
    </submittedName>
</protein>
<dbReference type="PROSITE" id="PS51257">
    <property type="entry name" value="PROKAR_LIPOPROTEIN"/>
    <property type="match status" value="1"/>
</dbReference>
<feature type="signal peptide" evidence="1">
    <location>
        <begin position="1"/>
        <end position="17"/>
    </location>
</feature>
<dbReference type="RefSeq" id="WP_004304355.1">
    <property type="nucleotide sequence ID" value="NZ_CABKQC010000003.1"/>
</dbReference>
<evidence type="ECO:0000313" key="3">
    <source>
        <dbReference type="Proteomes" id="UP000478493"/>
    </source>
</evidence>
<sequence>MKRFTLLSLFLMTVLFIGCSDSNSNPAKVAEKFTKAYYKGDFDTCNSLLEKEKFTPSKDMSEMEKEAFKEMKKNLDEMKYVITPDNEDNVVEEDYYETTFIITSKKDADLKDKFNVSVEKGDDNKWRVTDFDID</sequence>
<organism evidence="2 3">
    <name type="scientific">Bacteroides ovatus</name>
    <dbReference type="NCBI Taxonomy" id="28116"/>
    <lineage>
        <taxon>Bacteria</taxon>
        <taxon>Pseudomonadati</taxon>
        <taxon>Bacteroidota</taxon>
        <taxon>Bacteroidia</taxon>
        <taxon>Bacteroidales</taxon>
        <taxon>Bacteroidaceae</taxon>
        <taxon>Bacteroides</taxon>
    </lineage>
</organism>
<dbReference type="AlphaFoldDB" id="A0A5M5M3P2"/>
<dbReference type="EMBL" id="VWGP01000009">
    <property type="protein sequence ID" value="KAA4535462.1"/>
    <property type="molecule type" value="Genomic_DNA"/>
</dbReference>
<keyword evidence="1" id="KW-0732">Signal</keyword>
<evidence type="ECO:0000256" key="1">
    <source>
        <dbReference type="SAM" id="SignalP"/>
    </source>
</evidence>
<proteinExistence type="predicted"/>
<dbReference type="Gene3D" id="3.10.450.50">
    <property type="match status" value="1"/>
</dbReference>
<dbReference type="Proteomes" id="UP000478493">
    <property type="component" value="Unassembled WGS sequence"/>
</dbReference>
<reference evidence="2 3" key="1">
    <citation type="journal article" date="2019" name="Nat. Med.">
        <title>A library of human gut bacterial isolates paired with longitudinal multiomics data enables mechanistic microbiome research.</title>
        <authorList>
            <person name="Poyet M."/>
            <person name="Groussin M."/>
            <person name="Gibbons S.M."/>
            <person name="Avila-Pacheco J."/>
            <person name="Jiang X."/>
            <person name="Kearney S.M."/>
            <person name="Perrotta A.R."/>
            <person name="Berdy B."/>
            <person name="Zhao S."/>
            <person name="Lieberman T.D."/>
            <person name="Swanson P.K."/>
            <person name="Smith M."/>
            <person name="Roesemann S."/>
            <person name="Alexander J.E."/>
            <person name="Rich S.A."/>
            <person name="Livny J."/>
            <person name="Vlamakis H."/>
            <person name="Clish C."/>
            <person name="Bullock K."/>
            <person name="Deik A."/>
            <person name="Scott J."/>
            <person name="Pierce K.A."/>
            <person name="Xavier R.J."/>
            <person name="Alm E.J."/>
        </authorList>
    </citation>
    <scope>NUCLEOTIDE SEQUENCE [LARGE SCALE GENOMIC DNA]</scope>
    <source>
        <strain evidence="2 3">BIOML-A41</strain>
    </source>
</reference>
<gene>
    <name evidence="2" type="ORF">F3B85_14000</name>
</gene>
<accession>A0A5M5M3P2</accession>